<gene>
    <name evidence="2" type="ORF">HMN09_00093500</name>
</gene>
<evidence type="ECO:0000313" key="2">
    <source>
        <dbReference type="EMBL" id="KAF7323133.1"/>
    </source>
</evidence>
<accession>A0A8H6WQ99</accession>
<dbReference type="Proteomes" id="UP000613580">
    <property type="component" value="Unassembled WGS sequence"/>
</dbReference>
<dbReference type="AlphaFoldDB" id="A0A8H6WQ99"/>
<keyword evidence="3" id="KW-1185">Reference proteome</keyword>
<evidence type="ECO:0000313" key="3">
    <source>
        <dbReference type="Proteomes" id="UP000613580"/>
    </source>
</evidence>
<feature type="region of interest" description="Disordered" evidence="1">
    <location>
        <begin position="1"/>
        <end position="40"/>
    </location>
</feature>
<evidence type="ECO:0000256" key="1">
    <source>
        <dbReference type="SAM" id="MobiDB-lite"/>
    </source>
</evidence>
<feature type="compositionally biased region" description="Basic and acidic residues" evidence="1">
    <location>
        <begin position="11"/>
        <end position="23"/>
    </location>
</feature>
<dbReference type="EMBL" id="JACAZE010000001">
    <property type="protein sequence ID" value="KAF7323133.1"/>
    <property type="molecule type" value="Genomic_DNA"/>
</dbReference>
<organism evidence="2 3">
    <name type="scientific">Mycena chlorophos</name>
    <name type="common">Agaric fungus</name>
    <name type="synonym">Agaricus chlorophos</name>
    <dbReference type="NCBI Taxonomy" id="658473"/>
    <lineage>
        <taxon>Eukaryota</taxon>
        <taxon>Fungi</taxon>
        <taxon>Dikarya</taxon>
        <taxon>Basidiomycota</taxon>
        <taxon>Agaricomycotina</taxon>
        <taxon>Agaricomycetes</taxon>
        <taxon>Agaricomycetidae</taxon>
        <taxon>Agaricales</taxon>
        <taxon>Marasmiineae</taxon>
        <taxon>Mycenaceae</taxon>
        <taxon>Mycena</taxon>
    </lineage>
</organism>
<feature type="compositionally biased region" description="Basic and acidic residues" evidence="1">
    <location>
        <begin position="91"/>
        <end position="112"/>
    </location>
</feature>
<feature type="compositionally biased region" description="Polar residues" evidence="1">
    <location>
        <begin position="1"/>
        <end position="10"/>
    </location>
</feature>
<proteinExistence type="predicted"/>
<comment type="caution">
    <text evidence="2">The sequence shown here is derived from an EMBL/GenBank/DDBJ whole genome shotgun (WGS) entry which is preliminary data.</text>
</comment>
<protein>
    <submittedName>
        <fullName evidence="2">Uncharacterized protein</fullName>
    </submittedName>
</protein>
<feature type="region of interest" description="Disordered" evidence="1">
    <location>
        <begin position="91"/>
        <end position="136"/>
    </location>
</feature>
<reference evidence="2" key="1">
    <citation type="submission" date="2020-05" db="EMBL/GenBank/DDBJ databases">
        <title>Mycena genomes resolve the evolution of fungal bioluminescence.</title>
        <authorList>
            <person name="Tsai I.J."/>
        </authorList>
    </citation>
    <scope>NUCLEOTIDE SEQUENCE</scope>
    <source>
        <strain evidence="2">110903Hualien_Pintung</strain>
    </source>
</reference>
<sequence length="136" mass="14602">MGTENALENSSEVRARQAPDDSRSTAGSGGYVAGLRADNEPVAKQKRDDNLLYRSILDGVLVARATTFSRAHCIMLTVANSAKTCKDSVEFGDDGKTERGRGRLLEEAGAKEESEEGNGWQAQSRASAKPILVDPF</sequence>
<name>A0A8H6WQ99_MYCCL</name>